<dbReference type="SMART" id="SM00974">
    <property type="entry name" value="T5orf172"/>
    <property type="match status" value="1"/>
</dbReference>
<dbReference type="Pfam" id="PF13455">
    <property type="entry name" value="MUG113"/>
    <property type="match status" value="1"/>
</dbReference>
<evidence type="ECO:0000259" key="1">
    <source>
        <dbReference type="SMART" id="SM00974"/>
    </source>
</evidence>
<dbReference type="Proteomes" id="UP000550401">
    <property type="component" value="Unassembled WGS sequence"/>
</dbReference>
<reference evidence="2 3" key="1">
    <citation type="submission" date="2020-07" db="EMBL/GenBank/DDBJ databases">
        <title>Genomic Encyclopedia of Type Strains, Phase IV (KMG-V): Genome sequencing to study the core and pangenomes of soil and plant-associated prokaryotes.</title>
        <authorList>
            <person name="Whitman W."/>
        </authorList>
    </citation>
    <scope>NUCLEOTIDE SEQUENCE [LARGE SCALE GENOMIC DNA]</scope>
    <source>
        <strain evidence="2 3">RH2WT43</strain>
    </source>
</reference>
<comment type="caution">
    <text evidence="2">The sequence shown here is derived from an EMBL/GenBank/DDBJ whole genome shotgun (WGS) entry which is preliminary data.</text>
</comment>
<name>A0A839FC82_9GAMM</name>
<protein>
    <recommendedName>
        <fullName evidence="1">Bacteriophage T5 Orf172 DNA-binding domain-containing protein</fullName>
    </recommendedName>
</protein>
<evidence type="ECO:0000313" key="2">
    <source>
        <dbReference type="EMBL" id="MBA8889731.1"/>
    </source>
</evidence>
<proteinExistence type="predicted"/>
<gene>
    <name evidence="2" type="ORF">FHW12_003978</name>
</gene>
<evidence type="ECO:0000313" key="3">
    <source>
        <dbReference type="Proteomes" id="UP000550401"/>
    </source>
</evidence>
<feature type="domain" description="Bacteriophage T5 Orf172 DNA-binding" evidence="1">
    <location>
        <begin position="28"/>
        <end position="120"/>
    </location>
</feature>
<dbReference type="EMBL" id="JACGXL010000008">
    <property type="protein sequence ID" value="MBA8889731.1"/>
    <property type="molecule type" value="Genomic_DNA"/>
</dbReference>
<accession>A0A839FC82</accession>
<organism evidence="2 3">
    <name type="scientific">Dokdonella fugitiva</name>
    <dbReference type="NCBI Taxonomy" id="328517"/>
    <lineage>
        <taxon>Bacteria</taxon>
        <taxon>Pseudomonadati</taxon>
        <taxon>Pseudomonadota</taxon>
        <taxon>Gammaproteobacteria</taxon>
        <taxon>Lysobacterales</taxon>
        <taxon>Rhodanobacteraceae</taxon>
        <taxon>Dokdonella</taxon>
    </lineage>
</organism>
<dbReference type="AlphaFoldDB" id="A0A839FC82"/>
<keyword evidence="3" id="KW-1185">Reference proteome</keyword>
<dbReference type="InterPro" id="IPR018306">
    <property type="entry name" value="Phage_T5_Orf172_DNA-bd"/>
</dbReference>
<sequence length="213" mass="23680">MDNAIATGDPGPPLQLSRGRAFVYVLPVRDDTLFKIGFARDPLQRWRSLHPRCLRYFDFRAGALVETARVAQARALERTLLQRFAAYTAFAPLAAASEAGGEREWFRGVLDEAADAAAALAASQDFTLSRPIGTWLRSQLDARCDALFGWSARLLEAIDVARVYDTSGSERRRLEHALRDTLDACREVGLDIEARLPAAVVRWWDAGESSSER</sequence>
<dbReference type="RefSeq" id="WP_182532774.1">
    <property type="nucleotide sequence ID" value="NZ_JACGXL010000008.1"/>
</dbReference>